<dbReference type="PANTHER" id="PTHR30038:SF7">
    <property type="entry name" value="TUNGSTEN-CONTAINING GLYCERALDEHYDE-3-PHOSPHATE:FERREDOXIN OXIDOREDUCTASE"/>
    <property type="match status" value="1"/>
</dbReference>
<dbReference type="RefSeq" id="WP_228615149.1">
    <property type="nucleotide sequence ID" value="NZ_QEFP02000004.1"/>
</dbReference>
<organism evidence="3">
    <name type="scientific">Nanobsidianus stetteri</name>
    <dbReference type="NCBI Taxonomy" id="1294122"/>
    <lineage>
        <taxon>Archaea</taxon>
        <taxon>Nanobdellota</taxon>
        <taxon>Candidatus Nanoarchaeia</taxon>
        <taxon>Nanoarchaeales</taxon>
        <taxon>Nanopusillaceae</taxon>
        <taxon>Candidatus Nanobsidianus</taxon>
    </lineage>
</organism>
<dbReference type="Gene3D" id="3.60.9.10">
    <property type="entry name" value="Aldehyde ferredoxin oxidoreductase, N-terminal domain"/>
    <property type="match status" value="1"/>
</dbReference>
<gene>
    <name evidence="2" type="ORF">DDW03_000685</name>
    <name evidence="3" type="ORF">DDW03_00155</name>
</gene>
<dbReference type="InterPro" id="IPR051919">
    <property type="entry name" value="W-dependent_AOR"/>
</dbReference>
<dbReference type="SMART" id="SM00790">
    <property type="entry name" value="AFOR_N"/>
    <property type="match status" value="1"/>
</dbReference>
<reference evidence="2" key="4">
    <citation type="submission" date="2021-11" db="EMBL/GenBank/DDBJ databases">
        <authorList>
            <person name="Munson-Mcgee J."/>
            <person name="Field E."/>
            <person name="Bateson M."/>
            <person name="Rooney C."/>
            <person name="Stepanauskas R."/>
            <person name="Young M."/>
        </authorList>
    </citation>
    <scope>NUCLEOTIDE SEQUENCE</scope>
    <source>
        <strain evidence="2">SCGC AB-777_F03</strain>
    </source>
</reference>
<dbReference type="PANTHER" id="PTHR30038">
    <property type="entry name" value="ALDEHYDE FERREDOXIN OXIDOREDUCTASE"/>
    <property type="match status" value="1"/>
</dbReference>
<name>A0A2T9WM67_NANST</name>
<reference evidence="2" key="3">
    <citation type="submission" date="2017-05" db="EMBL/GenBank/DDBJ databases">
        <authorList>
            <person name="Munson-Mcgee J.H."/>
        </authorList>
    </citation>
    <scope>NUCLEOTIDE SEQUENCE</scope>
    <source>
        <strain evidence="2">SCGC AB-777_F03</strain>
    </source>
</reference>
<protein>
    <recommendedName>
        <fullName evidence="1">Aldehyde ferredoxin oxidoreductase N-terminal domain-containing protein</fullName>
    </recommendedName>
</protein>
<evidence type="ECO:0000313" key="3">
    <source>
        <dbReference type="EMBL" id="PVU68930.1"/>
    </source>
</evidence>
<dbReference type="Pfam" id="PF02730">
    <property type="entry name" value="AFOR_N"/>
    <property type="match status" value="1"/>
</dbReference>
<evidence type="ECO:0000259" key="1">
    <source>
        <dbReference type="SMART" id="SM00790"/>
    </source>
</evidence>
<reference evidence="3" key="2">
    <citation type="submission" date="2017-05" db="EMBL/GenBank/DDBJ databases">
        <authorList>
            <person name="Song R."/>
            <person name="Chenine A.L."/>
            <person name="Ruprecht R.M."/>
        </authorList>
    </citation>
    <scope>NUCLEOTIDE SEQUENCE</scope>
    <source>
        <strain evidence="3">SCGC AB-777_F03</strain>
    </source>
</reference>
<dbReference type="GO" id="GO:0051536">
    <property type="term" value="F:iron-sulfur cluster binding"/>
    <property type="evidence" value="ECO:0007669"/>
    <property type="project" value="InterPro"/>
</dbReference>
<comment type="caution">
    <text evidence="3">The sequence shown here is derived from an EMBL/GenBank/DDBJ whole genome shotgun (WGS) entry which is preliminary data.</text>
</comment>
<accession>A0A2T9WM67</accession>
<evidence type="ECO:0000313" key="2">
    <source>
        <dbReference type="EMBL" id="MCC5446920.1"/>
    </source>
</evidence>
<sequence>MIRVLFIDLYKKESRNYVTDSKTLDHSIDLHFDYKTYEKEPFENNLTIFSVGHQKNKDNINSLIIYRSPITGSLDINLSSFGKYIKLTGNDIIVLYGKSDKKYFLIIENDNVIFLENDISEDIYKRKEELYNTLKDIYGGKDFIILLNGLGSKFTIYGNLIIFENNKIKVTKGGIGSVLYRYHNISGLSIGGDNKIENKRLDIELIEEGRESIRDFYQSIPDKIPILNYKNIYLSEEENEKIFDDYIYPLVNNLKKEYPYEPFNILGPFLGILNEEYIRDLIELSNRYGLDTLYLGYILGIILEGLYIGKISIKDLNKSLFDFNNLDKSSEINYNIAKYLIEKDAYGELSILGKDIRYISNLFDLNDISVYIPFNNKSSAVFNPYISLGLFLPNLIYDKYFSDYLMNVMNPVEYSGFNFGKFESTYEVNNVDNVENIGLNVKREKRFSKIFEYHKLTNSIPDKNYPKRLIDIYNKIAKKYNINYTFDQYFDEYFNSYKKIICNKAPVV</sequence>
<dbReference type="GO" id="GO:0016625">
    <property type="term" value="F:oxidoreductase activity, acting on the aldehyde or oxo group of donors, iron-sulfur protein as acceptor"/>
    <property type="evidence" value="ECO:0007669"/>
    <property type="project" value="InterPro"/>
</dbReference>
<dbReference type="InterPro" id="IPR036503">
    <property type="entry name" value="Ald_Fedxn_OxRdtase_N_sf"/>
</dbReference>
<reference evidence="3" key="1">
    <citation type="journal article" date="2015" name="Appl. Environ. Microbiol.">
        <title>Nanoarchaeota, Their Sulfolobales Host, and Nanoarchaeota Virus Distribution across Yellowstone National Park Hot Springs.</title>
        <authorList>
            <person name="Munson-McGee J.H."/>
            <person name="Field E.K."/>
            <person name="Bateson M."/>
            <person name="Rooney C."/>
            <person name="Stepanauskas R."/>
            <person name="Young M.J."/>
        </authorList>
    </citation>
    <scope>NUCLEOTIDE SEQUENCE [LARGE SCALE GENOMIC DNA]</scope>
    <source>
        <strain evidence="3">SCGC AB-777_F03</strain>
    </source>
</reference>
<dbReference type="InterPro" id="IPR013983">
    <property type="entry name" value="Ald_Fedxn_OxRdtase_N"/>
</dbReference>
<dbReference type="EMBL" id="QEFP01000001">
    <property type="protein sequence ID" value="PVU68930.1"/>
    <property type="molecule type" value="Genomic_DNA"/>
</dbReference>
<dbReference type="InterPro" id="IPR036021">
    <property type="entry name" value="Tungsten_al_ferr_oxy-like_C"/>
</dbReference>
<feature type="domain" description="Aldehyde ferredoxin oxidoreductase N-terminal" evidence="1">
    <location>
        <begin position="1"/>
        <end position="194"/>
    </location>
</feature>
<proteinExistence type="predicted"/>
<dbReference type="Proteomes" id="UP000245509">
    <property type="component" value="Unassembled WGS sequence"/>
</dbReference>
<dbReference type="InterPro" id="IPR013984">
    <property type="entry name" value="Ald_Fedxn_OxRdtase_dom2"/>
</dbReference>
<dbReference type="SUPFAM" id="SSF56228">
    <property type="entry name" value="Aldehyde ferredoxin oxidoreductase, N-terminal domain"/>
    <property type="match status" value="1"/>
</dbReference>
<dbReference type="EMBL" id="QEFP02000004">
    <property type="protein sequence ID" value="MCC5446920.1"/>
    <property type="molecule type" value="Genomic_DNA"/>
</dbReference>
<dbReference type="GO" id="GO:0009055">
    <property type="term" value="F:electron transfer activity"/>
    <property type="evidence" value="ECO:0007669"/>
    <property type="project" value="InterPro"/>
</dbReference>
<dbReference type="SUPFAM" id="SSF48310">
    <property type="entry name" value="Aldehyde ferredoxin oxidoreductase, C-terminal domains"/>
    <property type="match status" value="1"/>
</dbReference>
<dbReference type="Gene3D" id="1.10.569.10">
    <property type="entry name" value="Aldehyde Ferredoxin Oxidoreductase Protein, subunit A, domain 2"/>
    <property type="match status" value="1"/>
</dbReference>
<dbReference type="AlphaFoldDB" id="A0A2T9WM67"/>